<dbReference type="InterPro" id="IPR036421">
    <property type="entry name" value="Fe_dep_repressor_sf"/>
</dbReference>
<keyword evidence="3" id="KW-0238">DNA-binding</keyword>
<dbReference type="GO" id="GO:0046983">
    <property type="term" value="F:protein dimerization activity"/>
    <property type="evidence" value="ECO:0007669"/>
    <property type="project" value="InterPro"/>
</dbReference>
<dbReference type="InterPro" id="IPR022689">
    <property type="entry name" value="Iron_dep_repressor"/>
</dbReference>
<dbReference type="EMBL" id="VSIX01000035">
    <property type="protein sequence ID" value="TYB31371.1"/>
    <property type="molecule type" value="Genomic_DNA"/>
</dbReference>
<accession>A0A5D0MIN4</accession>
<dbReference type="SMART" id="SM00529">
    <property type="entry name" value="HTH_DTXR"/>
    <property type="match status" value="1"/>
</dbReference>
<dbReference type="Pfam" id="PF02742">
    <property type="entry name" value="Fe_dep_repr_C"/>
    <property type="match status" value="1"/>
</dbReference>
<dbReference type="Proteomes" id="UP000324143">
    <property type="component" value="Unassembled WGS sequence"/>
</dbReference>
<dbReference type="InterPro" id="IPR022687">
    <property type="entry name" value="HTH_DTXR"/>
</dbReference>
<protein>
    <submittedName>
        <fullName evidence="6">Metal-dependent transcriptional regulator</fullName>
    </submittedName>
</protein>
<dbReference type="GO" id="GO:0003677">
    <property type="term" value="F:DNA binding"/>
    <property type="evidence" value="ECO:0007669"/>
    <property type="project" value="UniProtKB-KW"/>
</dbReference>
<dbReference type="InterPro" id="IPR001367">
    <property type="entry name" value="Fe_dep_repressor"/>
</dbReference>
<organism evidence="6 7">
    <name type="scientific">Candidatus Mcinerneyibacterium aminivorans</name>
    <dbReference type="NCBI Taxonomy" id="2703815"/>
    <lineage>
        <taxon>Bacteria</taxon>
        <taxon>Candidatus Macinerneyibacteriota</taxon>
        <taxon>Candidatus Mcinerneyibacteria</taxon>
        <taxon>Candidatus Mcinerneyibacteriales</taxon>
        <taxon>Candidatus Mcinerneyibacteriaceae</taxon>
        <taxon>Candidatus Mcinerneyibacterium</taxon>
    </lineage>
</organism>
<name>A0A5D0MIN4_9BACT</name>
<dbReference type="SUPFAM" id="SSF46785">
    <property type="entry name" value="Winged helix' DNA-binding domain"/>
    <property type="match status" value="1"/>
</dbReference>
<comment type="caution">
    <text evidence="6">The sequence shown here is derived from an EMBL/GenBank/DDBJ whole genome shotgun (WGS) entry which is preliminary data.</text>
</comment>
<dbReference type="InterPro" id="IPR036390">
    <property type="entry name" value="WH_DNA-bd_sf"/>
</dbReference>
<keyword evidence="7" id="KW-1185">Reference proteome</keyword>
<evidence type="ECO:0000259" key="5">
    <source>
        <dbReference type="PROSITE" id="PS50944"/>
    </source>
</evidence>
<gene>
    <name evidence="6" type="ORF">FXF47_04315</name>
</gene>
<dbReference type="GO" id="GO:0003700">
    <property type="term" value="F:DNA-binding transcription factor activity"/>
    <property type="evidence" value="ECO:0007669"/>
    <property type="project" value="InterPro"/>
</dbReference>
<proteinExistence type="inferred from homology"/>
<dbReference type="PANTHER" id="PTHR33238">
    <property type="entry name" value="IRON (METAL) DEPENDENT REPRESSOR, DTXR FAMILY"/>
    <property type="match status" value="1"/>
</dbReference>
<dbReference type="InterPro" id="IPR050536">
    <property type="entry name" value="DtxR_MntR_Metal-Reg"/>
</dbReference>
<comment type="similarity">
    <text evidence="1">Belongs to the DtxR/MntR family.</text>
</comment>
<evidence type="ECO:0000313" key="6">
    <source>
        <dbReference type="EMBL" id="TYB31371.1"/>
    </source>
</evidence>
<keyword evidence="2" id="KW-0805">Transcription regulation</keyword>
<dbReference type="SUPFAM" id="SSF47979">
    <property type="entry name" value="Iron-dependent repressor protein, dimerization domain"/>
    <property type="match status" value="1"/>
</dbReference>
<dbReference type="Pfam" id="PF01325">
    <property type="entry name" value="Fe_dep_repress"/>
    <property type="match status" value="1"/>
</dbReference>
<evidence type="ECO:0000256" key="3">
    <source>
        <dbReference type="ARBA" id="ARBA00023125"/>
    </source>
</evidence>
<evidence type="ECO:0000313" key="7">
    <source>
        <dbReference type="Proteomes" id="UP000324143"/>
    </source>
</evidence>
<dbReference type="GO" id="GO:0046914">
    <property type="term" value="F:transition metal ion binding"/>
    <property type="evidence" value="ECO:0007669"/>
    <property type="project" value="InterPro"/>
</dbReference>
<dbReference type="PROSITE" id="PS50944">
    <property type="entry name" value="HTH_DTXR"/>
    <property type="match status" value="1"/>
</dbReference>
<sequence length="152" mass="18147">MNIELTKSQEDYLEAIYIIDQREKNVRIKHISEYLEVKNPSVLKAINILKNKDLVEHHKYGYVFLTEKGKKVAKIIYKKHEIITDFFKKILNVPPDIAEEDACQLEHTIHKITYDRMSKFLEYIENCPKKDEEGPLPKFKYFLKHGRRPDNQ</sequence>
<dbReference type="InterPro" id="IPR036388">
    <property type="entry name" value="WH-like_DNA-bd_sf"/>
</dbReference>
<feature type="domain" description="HTH dtxR-type" evidence="5">
    <location>
        <begin position="5"/>
        <end position="66"/>
    </location>
</feature>
<evidence type="ECO:0000256" key="2">
    <source>
        <dbReference type="ARBA" id="ARBA00023015"/>
    </source>
</evidence>
<dbReference type="Gene3D" id="1.10.10.10">
    <property type="entry name" value="Winged helix-like DNA-binding domain superfamily/Winged helix DNA-binding domain"/>
    <property type="match status" value="1"/>
</dbReference>
<evidence type="ECO:0000256" key="4">
    <source>
        <dbReference type="ARBA" id="ARBA00023163"/>
    </source>
</evidence>
<keyword evidence="4" id="KW-0804">Transcription</keyword>
<reference evidence="6" key="1">
    <citation type="submission" date="2019-08" db="EMBL/GenBank/DDBJ databases">
        <title>Genomic characterization of a novel candidate phylum (ARYD3) from a high temperature, high salinity tertiary oil reservoir in north central Oklahoma, USA.</title>
        <authorList>
            <person name="Youssef N.H."/>
            <person name="Yadav A."/>
            <person name="Elshahed M.S."/>
        </authorList>
    </citation>
    <scope>NUCLEOTIDE SEQUENCE [LARGE SCALE GENOMIC DNA]</scope>
    <source>
        <strain evidence="6">ARYD3</strain>
    </source>
</reference>
<dbReference type="AlphaFoldDB" id="A0A5D0MIN4"/>
<dbReference type="Gene3D" id="1.10.60.10">
    <property type="entry name" value="Iron dependent repressor, metal binding and dimerisation domain"/>
    <property type="match status" value="1"/>
</dbReference>
<dbReference type="PANTHER" id="PTHR33238:SF7">
    <property type="entry name" value="IRON-DEPENDENT TRANSCRIPTIONAL REGULATOR"/>
    <property type="match status" value="1"/>
</dbReference>
<evidence type="ECO:0000256" key="1">
    <source>
        <dbReference type="ARBA" id="ARBA00007871"/>
    </source>
</evidence>